<name>A0A077L5T0_9BACT</name>
<dbReference type="KEGG" id="mcan:MCAN360_0072"/>
<dbReference type="Gene3D" id="3.30.70.270">
    <property type="match status" value="1"/>
</dbReference>
<proteinExistence type="inferred from homology"/>
<dbReference type="Proteomes" id="UP000031641">
    <property type="component" value="Chromosome"/>
</dbReference>
<dbReference type="CDD" id="cd03586">
    <property type="entry name" value="PolY_Pol_IV_kappa"/>
    <property type="match status" value="1"/>
</dbReference>
<dbReference type="Pfam" id="PF11799">
    <property type="entry name" value="IMS_C"/>
    <property type="match status" value="1"/>
</dbReference>
<evidence type="ECO:0000259" key="2">
    <source>
        <dbReference type="PROSITE" id="PS50173"/>
    </source>
</evidence>
<dbReference type="PANTHER" id="PTHR11076">
    <property type="entry name" value="DNA REPAIR POLYMERASE UMUC / TRANSFERASE FAMILY MEMBER"/>
    <property type="match status" value="1"/>
</dbReference>
<dbReference type="Gene3D" id="3.40.1170.60">
    <property type="match status" value="1"/>
</dbReference>
<gene>
    <name evidence="3" type="primary">dinP</name>
    <name evidence="3" type="ORF">MCAN360_0072</name>
</gene>
<evidence type="ECO:0000256" key="1">
    <source>
        <dbReference type="ARBA" id="ARBA00010945"/>
    </source>
</evidence>
<dbReference type="GO" id="GO:0006281">
    <property type="term" value="P:DNA repair"/>
    <property type="evidence" value="ECO:0007669"/>
    <property type="project" value="InterPro"/>
</dbReference>
<evidence type="ECO:0000313" key="3">
    <source>
        <dbReference type="EMBL" id="BAP39362.1"/>
    </source>
</evidence>
<sequence>MARIIFHIDMDCFFVSCERAKNQALKNKPIVIASNLKRAIISAMSYEVKEKGFKTGDPFYKVKNKIKDLIIIEPHYQLYSLMSTKIFKYIENYFSKNIEIYSIDECYIDVTEEAKKYNSPINLAKEIQKNILEIFKIPCSIGISFTKFLAKMSTNKAKPFGIIQTNKEDIKKNFYDLPIKKIFGIGKASVPKLKENGINTYEDLVKCENNILLQKIFGKNYFLFKQDLIGENLNKQHVLPKETKSISNSKTFMINDSDNKIFLINELKEIVKNICQRAKNLNLESKKIALAIRHRNKIWTQKSKTLSKWTNNFDDLWKNILILFNKMWNEELIRGLGASLSSLRTMFNNYHSLNLFEKNNINKVSKIINQLNFHEGKNSLKTLLQYSKEIGLDEENIKFLRKNSKSTNKKINLEE</sequence>
<accession>A0A077L5T0</accession>
<dbReference type="GO" id="GO:0009432">
    <property type="term" value="P:SOS response"/>
    <property type="evidence" value="ECO:0007669"/>
    <property type="project" value="TreeGrafter"/>
</dbReference>
<dbReference type="Gene3D" id="3.30.1490.100">
    <property type="entry name" value="DNA polymerase, Y-family, little finger domain"/>
    <property type="match status" value="1"/>
</dbReference>
<dbReference type="InterPro" id="IPR036775">
    <property type="entry name" value="DNA_pol_Y-fam_lit_finger_sf"/>
</dbReference>
<keyword evidence="4" id="KW-1185">Reference proteome</keyword>
<dbReference type="PROSITE" id="PS50173">
    <property type="entry name" value="UMUC"/>
    <property type="match status" value="1"/>
</dbReference>
<dbReference type="SUPFAM" id="SSF100879">
    <property type="entry name" value="Lesion bypass DNA polymerase (Y-family), little finger domain"/>
    <property type="match status" value="1"/>
</dbReference>
<dbReference type="PANTHER" id="PTHR11076:SF35">
    <property type="entry name" value="DNA REPAIR PROTEIN HOMOLOG YOBH"/>
    <property type="match status" value="1"/>
</dbReference>
<dbReference type="InterPro" id="IPR017961">
    <property type="entry name" value="DNA_pol_Y-fam_little_finger"/>
</dbReference>
<dbReference type="InterPro" id="IPR043128">
    <property type="entry name" value="Rev_trsase/Diguanyl_cyclase"/>
</dbReference>
<dbReference type="InterPro" id="IPR022880">
    <property type="entry name" value="DNApol_IV"/>
</dbReference>
<organism evidence="3 4">
    <name type="scientific">Metamycoplasma canadense</name>
    <dbReference type="NCBI Taxonomy" id="29554"/>
    <lineage>
        <taxon>Bacteria</taxon>
        <taxon>Bacillati</taxon>
        <taxon>Mycoplasmatota</taxon>
        <taxon>Mycoplasmoidales</taxon>
        <taxon>Metamycoplasmataceae</taxon>
        <taxon>Metamycoplasma</taxon>
    </lineage>
</organism>
<dbReference type="STRING" id="29554.MCAN360_0072"/>
<dbReference type="GO" id="GO:0003887">
    <property type="term" value="F:DNA-directed DNA polymerase activity"/>
    <property type="evidence" value="ECO:0007669"/>
    <property type="project" value="InterPro"/>
</dbReference>
<dbReference type="InterPro" id="IPR043502">
    <property type="entry name" value="DNA/RNA_pol_sf"/>
</dbReference>
<evidence type="ECO:0000313" key="4">
    <source>
        <dbReference type="Proteomes" id="UP000031641"/>
    </source>
</evidence>
<dbReference type="RefSeq" id="WP_045433195.1">
    <property type="nucleotide sequence ID" value="NZ_AP014631.1"/>
</dbReference>
<dbReference type="SUPFAM" id="SSF56672">
    <property type="entry name" value="DNA/RNA polymerases"/>
    <property type="match status" value="1"/>
</dbReference>
<dbReference type="Gene3D" id="1.10.150.20">
    <property type="entry name" value="5' to 3' exonuclease, C-terminal subdomain"/>
    <property type="match status" value="1"/>
</dbReference>
<dbReference type="HOGENOM" id="CLU_012348_1_1_14"/>
<dbReference type="AlphaFoldDB" id="A0A077L5T0"/>
<dbReference type="OrthoDB" id="9808813at2"/>
<reference evidence="4" key="1">
    <citation type="journal article" date="2014" name="Genome Announc.">
        <title>Complete Genome Sequence of Mycoplasma canadense Strain HAZ 360_1 from Bovine Mastitic Milk in Japan.</title>
        <authorList>
            <person name="Hata E."/>
        </authorList>
    </citation>
    <scope>NUCLEOTIDE SEQUENCE [LARGE SCALE GENOMIC DNA]</scope>
    <source>
        <strain evidence="4">HAZ360_1</strain>
    </source>
</reference>
<comment type="similarity">
    <text evidence="1">Belongs to the DNA polymerase type-Y family.</text>
</comment>
<dbReference type="GO" id="GO:0042276">
    <property type="term" value="P:error-prone translesion synthesis"/>
    <property type="evidence" value="ECO:0007669"/>
    <property type="project" value="TreeGrafter"/>
</dbReference>
<dbReference type="Pfam" id="PF00817">
    <property type="entry name" value="IMS"/>
    <property type="match status" value="1"/>
</dbReference>
<dbReference type="InterPro" id="IPR050116">
    <property type="entry name" value="DNA_polymerase-Y"/>
</dbReference>
<dbReference type="InterPro" id="IPR001126">
    <property type="entry name" value="UmuC"/>
</dbReference>
<protein>
    <submittedName>
        <fullName evidence="3">DNA polymerase IV (DinB)</fullName>
    </submittedName>
</protein>
<dbReference type="EMBL" id="AP014631">
    <property type="protein sequence ID" value="BAP39362.1"/>
    <property type="molecule type" value="Genomic_DNA"/>
</dbReference>
<dbReference type="GO" id="GO:0003684">
    <property type="term" value="F:damaged DNA binding"/>
    <property type="evidence" value="ECO:0007669"/>
    <property type="project" value="InterPro"/>
</dbReference>
<dbReference type="GO" id="GO:0005829">
    <property type="term" value="C:cytosol"/>
    <property type="evidence" value="ECO:0007669"/>
    <property type="project" value="TreeGrafter"/>
</dbReference>
<feature type="domain" description="UmuC" evidence="2">
    <location>
        <begin position="5"/>
        <end position="186"/>
    </location>
</feature>